<dbReference type="Gene3D" id="1.10.443.10">
    <property type="entry name" value="Intergrase catalytic core"/>
    <property type="match status" value="1"/>
</dbReference>
<gene>
    <name evidence="5" type="ORF">CATMQ487_28910</name>
</gene>
<dbReference type="InterPro" id="IPR011010">
    <property type="entry name" value="DNA_brk_join_enz"/>
</dbReference>
<evidence type="ECO:0000256" key="3">
    <source>
        <dbReference type="ARBA" id="ARBA00023172"/>
    </source>
</evidence>
<evidence type="ECO:0000313" key="6">
    <source>
        <dbReference type="Proteomes" id="UP001057498"/>
    </source>
</evidence>
<accession>A0ABN6PS52</accession>
<dbReference type="PANTHER" id="PTHR30629:SF2">
    <property type="entry name" value="PROPHAGE INTEGRASE INTS-RELATED"/>
    <property type="match status" value="1"/>
</dbReference>
<dbReference type="Pfam" id="PF00589">
    <property type="entry name" value="Phage_integrase"/>
    <property type="match status" value="1"/>
</dbReference>
<dbReference type="EMBL" id="AP025730">
    <property type="protein sequence ID" value="BDI05921.1"/>
    <property type="molecule type" value="Genomic_DNA"/>
</dbReference>
<dbReference type="InterPro" id="IPR050808">
    <property type="entry name" value="Phage_Integrase"/>
</dbReference>
<reference evidence="5" key="1">
    <citation type="submission" date="2022-04" db="EMBL/GenBank/DDBJ databases">
        <title>Whole genome sequence of Sphaerotilus sp. FB-5.</title>
        <authorList>
            <person name="Takeda M."/>
            <person name="Narihara S."/>
            <person name="Akimoto M."/>
            <person name="Akimoto R."/>
            <person name="Nishiyashiki S."/>
            <person name="Murakami T."/>
        </authorList>
    </citation>
    <scope>NUCLEOTIDE SEQUENCE</scope>
    <source>
        <strain evidence="5">FB-5</strain>
    </source>
</reference>
<dbReference type="InterPro" id="IPR013762">
    <property type="entry name" value="Integrase-like_cat_sf"/>
</dbReference>
<dbReference type="CDD" id="cd00801">
    <property type="entry name" value="INT_P4_C"/>
    <property type="match status" value="1"/>
</dbReference>
<keyword evidence="2" id="KW-0229">DNA integration</keyword>
<evidence type="ECO:0000259" key="4">
    <source>
        <dbReference type="PROSITE" id="PS51898"/>
    </source>
</evidence>
<dbReference type="PANTHER" id="PTHR30629">
    <property type="entry name" value="PROPHAGE INTEGRASE"/>
    <property type="match status" value="1"/>
</dbReference>
<feature type="domain" description="Tyr recombinase" evidence="4">
    <location>
        <begin position="13"/>
        <end position="196"/>
    </location>
</feature>
<comment type="similarity">
    <text evidence="1">Belongs to the 'phage' integrase family.</text>
</comment>
<proteinExistence type="inferred from homology"/>
<dbReference type="PROSITE" id="PS51898">
    <property type="entry name" value="TYR_RECOMBINASE"/>
    <property type="match status" value="1"/>
</dbReference>
<protein>
    <recommendedName>
        <fullName evidence="4">Tyr recombinase domain-containing protein</fullName>
    </recommendedName>
</protein>
<evidence type="ECO:0000256" key="1">
    <source>
        <dbReference type="ARBA" id="ARBA00008857"/>
    </source>
</evidence>
<dbReference type="InterPro" id="IPR002104">
    <property type="entry name" value="Integrase_catalytic"/>
</dbReference>
<sequence>MISSLLGPRPPVRKRLMLTRQELHLLLNAPMRRPNALAIRILLGTGVRGAELFTARWEDVHLDEARWHIPASKTGTSMDVPLAPAVVDWFRELRTLASQSDFVLPARASSRAKRNGGDTYLGKGTVHRAIMYWLALHKPKVRRFTPHDLRSTMKSHMRALGVPRDVSEMCLNHKLSGVEGIYDQHSYYPERRQALLTWAQFLITCEASSEPGVGADGRPVRTSM</sequence>
<dbReference type="Proteomes" id="UP001057498">
    <property type="component" value="Chromosome"/>
</dbReference>
<keyword evidence="3" id="KW-0233">DNA recombination</keyword>
<dbReference type="SUPFAM" id="SSF56349">
    <property type="entry name" value="DNA breaking-rejoining enzymes"/>
    <property type="match status" value="1"/>
</dbReference>
<keyword evidence="6" id="KW-1185">Reference proteome</keyword>
<name>A0ABN6PS52_9BURK</name>
<evidence type="ECO:0000256" key="2">
    <source>
        <dbReference type="ARBA" id="ARBA00022908"/>
    </source>
</evidence>
<evidence type="ECO:0000313" key="5">
    <source>
        <dbReference type="EMBL" id="BDI05921.1"/>
    </source>
</evidence>
<organism evidence="5 6">
    <name type="scientific">Sphaerotilus microaerophilus</name>
    <dbReference type="NCBI Taxonomy" id="2914710"/>
    <lineage>
        <taxon>Bacteria</taxon>
        <taxon>Pseudomonadati</taxon>
        <taxon>Pseudomonadota</taxon>
        <taxon>Betaproteobacteria</taxon>
        <taxon>Burkholderiales</taxon>
        <taxon>Sphaerotilaceae</taxon>
        <taxon>Sphaerotilus</taxon>
    </lineage>
</organism>